<keyword evidence="1" id="KW-0472">Membrane</keyword>
<protein>
    <submittedName>
        <fullName evidence="3">Uncharacterized protein</fullName>
    </submittedName>
</protein>
<sequence length="74" mass="8637">MLLFFLVISAGCIIIDLPLLKQKSRTRDRLVWLLFWAMGIAAVYCSLNKIKVPSPLYLVMIIYRPVNSLFESWF</sequence>
<organism evidence="3 5">
    <name type="scientific">Paenibacillus jilunlii</name>
    <dbReference type="NCBI Taxonomy" id="682956"/>
    <lineage>
        <taxon>Bacteria</taxon>
        <taxon>Bacillati</taxon>
        <taxon>Bacillota</taxon>
        <taxon>Bacilli</taxon>
        <taxon>Bacillales</taxon>
        <taxon>Paenibacillaceae</taxon>
        <taxon>Paenibacillus</taxon>
    </lineage>
</organism>
<dbReference type="RefSeq" id="WP_062524525.1">
    <property type="nucleotide sequence ID" value="NZ_CP048429.1"/>
</dbReference>
<feature type="transmembrane region" description="Helical" evidence="1">
    <location>
        <begin position="30"/>
        <end position="47"/>
    </location>
</feature>
<keyword evidence="4" id="KW-1185">Reference proteome</keyword>
<keyword evidence="1" id="KW-1133">Transmembrane helix</keyword>
<evidence type="ECO:0000313" key="3">
    <source>
        <dbReference type="EMBL" id="SDM08427.1"/>
    </source>
</evidence>
<keyword evidence="1" id="KW-0812">Transmembrane</keyword>
<reference evidence="3 5" key="2">
    <citation type="submission" date="2016-10" db="EMBL/GenBank/DDBJ databases">
        <authorList>
            <person name="de Groot N.N."/>
        </authorList>
    </citation>
    <scope>NUCLEOTIDE SEQUENCE [LARGE SCALE GENOMIC DNA]</scope>
    <source>
        <strain evidence="3 5">CGMCC 1.10239</strain>
    </source>
</reference>
<dbReference type="OrthoDB" id="2656743at2"/>
<evidence type="ECO:0000313" key="2">
    <source>
        <dbReference type="EMBL" id="KWX73096.1"/>
    </source>
</evidence>
<dbReference type="Proteomes" id="UP000182783">
    <property type="component" value="Unassembled WGS sequence"/>
</dbReference>
<reference evidence="2 4" key="1">
    <citation type="submission" date="2015-08" db="EMBL/GenBank/DDBJ databases">
        <title>Genome of Paenibacillus jilunlii.</title>
        <authorList>
            <person name="Sant'Anna F.H."/>
            <person name="Ambrosini A."/>
            <person name="Souza R."/>
            <person name="Bach E."/>
            <person name="Fernandes G."/>
            <person name="Balsanelli E."/>
            <person name="Baura V.A."/>
            <person name="Pedrosa F.O."/>
            <person name="Souza E.M."/>
            <person name="Passaglia L."/>
        </authorList>
    </citation>
    <scope>NUCLEOTIDE SEQUENCE [LARGE SCALE GENOMIC DNA]</scope>
    <source>
        <strain evidence="2 4">DSM 23019</strain>
    </source>
</reference>
<gene>
    <name evidence="2" type="ORF">AML91_18585</name>
    <name evidence="3" type="ORF">SAMN05216191_108201</name>
</gene>
<dbReference type="EMBL" id="LIPY01000118">
    <property type="protein sequence ID" value="KWX73096.1"/>
    <property type="molecule type" value="Genomic_DNA"/>
</dbReference>
<name>A0A1G9QD53_9BACL</name>
<evidence type="ECO:0000313" key="5">
    <source>
        <dbReference type="Proteomes" id="UP000182783"/>
    </source>
</evidence>
<accession>A0A1G9QD53</accession>
<evidence type="ECO:0000313" key="4">
    <source>
        <dbReference type="Proteomes" id="UP000070252"/>
    </source>
</evidence>
<dbReference type="AlphaFoldDB" id="A0A1G9QD53"/>
<evidence type="ECO:0000256" key="1">
    <source>
        <dbReference type="SAM" id="Phobius"/>
    </source>
</evidence>
<dbReference type="EMBL" id="FNGM01000008">
    <property type="protein sequence ID" value="SDM08427.1"/>
    <property type="molecule type" value="Genomic_DNA"/>
</dbReference>
<proteinExistence type="predicted"/>
<dbReference type="Proteomes" id="UP000070252">
    <property type="component" value="Unassembled WGS sequence"/>
</dbReference>